<reference evidence="1" key="1">
    <citation type="submission" date="2022-09" db="EMBL/GenBank/DDBJ databases">
        <title>Fusarium specimens isolated from Avocado Roots.</title>
        <authorList>
            <person name="Stajich J."/>
            <person name="Roper C."/>
            <person name="Heimlech-Rivalta G."/>
        </authorList>
    </citation>
    <scope>NUCLEOTIDE SEQUENCE</scope>
    <source>
        <strain evidence="1">CF00136</strain>
    </source>
</reference>
<keyword evidence="2" id="KW-1185">Reference proteome</keyword>
<dbReference type="OrthoDB" id="2326446at2759"/>
<gene>
    <name evidence="1" type="ORF">NW762_012211</name>
</gene>
<dbReference type="EMBL" id="JAOQAZ010000032">
    <property type="protein sequence ID" value="KAJ4249868.1"/>
    <property type="molecule type" value="Genomic_DNA"/>
</dbReference>
<comment type="caution">
    <text evidence="1">The sequence shown here is derived from an EMBL/GenBank/DDBJ whole genome shotgun (WGS) entry which is preliminary data.</text>
</comment>
<organism evidence="1 2">
    <name type="scientific">Fusarium torreyae</name>
    <dbReference type="NCBI Taxonomy" id="1237075"/>
    <lineage>
        <taxon>Eukaryota</taxon>
        <taxon>Fungi</taxon>
        <taxon>Dikarya</taxon>
        <taxon>Ascomycota</taxon>
        <taxon>Pezizomycotina</taxon>
        <taxon>Sordariomycetes</taxon>
        <taxon>Hypocreomycetidae</taxon>
        <taxon>Hypocreales</taxon>
        <taxon>Nectriaceae</taxon>
        <taxon>Fusarium</taxon>
    </lineage>
</organism>
<accession>A0A9W8RR80</accession>
<dbReference type="Proteomes" id="UP001152049">
    <property type="component" value="Unassembled WGS sequence"/>
</dbReference>
<proteinExistence type="predicted"/>
<evidence type="ECO:0000313" key="2">
    <source>
        <dbReference type="Proteomes" id="UP001152049"/>
    </source>
</evidence>
<name>A0A9W8RR80_9HYPO</name>
<evidence type="ECO:0000313" key="1">
    <source>
        <dbReference type="EMBL" id="KAJ4249868.1"/>
    </source>
</evidence>
<sequence length="111" mass="12568">MSLYISWALQSAGLGRSAMIAAERLATLPPFNRNMIALDCVQKHFQLADNNFGKPPGYSGGTQTTERTTEEWYARQGYEVVQRVDRGYDWKDPLLEEVVPVPVVYMVKKLS</sequence>
<protein>
    <submittedName>
        <fullName evidence="1">Uncharacterized protein</fullName>
    </submittedName>
</protein>
<dbReference type="AlphaFoldDB" id="A0A9W8RR80"/>